<keyword evidence="9 10" id="KW-0472">Membrane</keyword>
<dbReference type="InterPro" id="IPR050338">
    <property type="entry name" value="DisA"/>
</dbReference>
<feature type="transmembrane region" description="Helical" evidence="10">
    <location>
        <begin position="58"/>
        <end position="79"/>
    </location>
</feature>
<keyword evidence="2" id="KW-1003">Cell membrane</keyword>
<proteinExistence type="inferred from homology"/>
<dbReference type="PROSITE" id="PS51794">
    <property type="entry name" value="DAC"/>
    <property type="match status" value="1"/>
</dbReference>
<reference evidence="12" key="1">
    <citation type="submission" date="2018-06" db="EMBL/GenBank/DDBJ databases">
        <authorList>
            <person name="Zhirakovskaya E."/>
        </authorList>
    </citation>
    <scope>NUCLEOTIDE SEQUENCE</scope>
</reference>
<feature type="transmembrane region" description="Helical" evidence="10">
    <location>
        <begin position="35"/>
        <end position="52"/>
    </location>
</feature>
<dbReference type="AlphaFoldDB" id="A0A3B0WB68"/>
<accession>A0A3B0WB68</accession>
<dbReference type="Pfam" id="PF19293">
    <property type="entry name" value="CdaA_N"/>
    <property type="match status" value="1"/>
</dbReference>
<gene>
    <name evidence="12" type="ORF">MNBD_DELTA03-233</name>
</gene>
<dbReference type="SUPFAM" id="SSF143597">
    <property type="entry name" value="YojJ-like"/>
    <property type="match status" value="1"/>
</dbReference>
<evidence type="ECO:0000256" key="4">
    <source>
        <dbReference type="ARBA" id="ARBA00022692"/>
    </source>
</evidence>
<dbReference type="PANTHER" id="PTHR34185">
    <property type="entry name" value="DIADENYLATE CYCLASE"/>
    <property type="match status" value="1"/>
</dbReference>
<dbReference type="PIRSF" id="PIRSF004793">
    <property type="entry name" value="UCP004793"/>
    <property type="match status" value="1"/>
</dbReference>
<evidence type="ECO:0000256" key="6">
    <source>
        <dbReference type="ARBA" id="ARBA00022741"/>
    </source>
</evidence>
<evidence type="ECO:0000313" key="12">
    <source>
        <dbReference type="EMBL" id="VAW40944.1"/>
    </source>
</evidence>
<evidence type="ECO:0000259" key="11">
    <source>
        <dbReference type="PROSITE" id="PS51794"/>
    </source>
</evidence>
<evidence type="ECO:0000256" key="8">
    <source>
        <dbReference type="ARBA" id="ARBA00022989"/>
    </source>
</evidence>
<dbReference type="GO" id="GO:0006171">
    <property type="term" value="P:cAMP biosynthetic process"/>
    <property type="evidence" value="ECO:0007669"/>
    <property type="project" value="InterPro"/>
</dbReference>
<keyword evidence="7" id="KW-0067">ATP-binding</keyword>
<dbReference type="GO" id="GO:0005524">
    <property type="term" value="F:ATP binding"/>
    <property type="evidence" value="ECO:0007669"/>
    <property type="project" value="UniProtKB-KW"/>
</dbReference>
<evidence type="ECO:0000256" key="1">
    <source>
        <dbReference type="ARBA" id="ARBA00000877"/>
    </source>
</evidence>
<dbReference type="EMBL" id="UOEX01000360">
    <property type="protein sequence ID" value="VAW40944.1"/>
    <property type="molecule type" value="Genomic_DNA"/>
</dbReference>
<evidence type="ECO:0000256" key="2">
    <source>
        <dbReference type="ARBA" id="ARBA00022475"/>
    </source>
</evidence>
<organism evidence="12">
    <name type="scientific">hydrothermal vent metagenome</name>
    <dbReference type="NCBI Taxonomy" id="652676"/>
    <lineage>
        <taxon>unclassified sequences</taxon>
        <taxon>metagenomes</taxon>
        <taxon>ecological metagenomes</taxon>
    </lineage>
</organism>
<dbReference type="Gene3D" id="3.40.1700.10">
    <property type="entry name" value="DNA integrity scanning protein, DisA, N-terminal domain"/>
    <property type="match status" value="1"/>
</dbReference>
<dbReference type="InterPro" id="IPR036888">
    <property type="entry name" value="DNA_integrity_DisA_N_sf"/>
</dbReference>
<feature type="transmembrane region" description="Helical" evidence="10">
    <location>
        <begin position="12"/>
        <end position="28"/>
    </location>
</feature>
<evidence type="ECO:0000256" key="9">
    <source>
        <dbReference type="ARBA" id="ARBA00023136"/>
    </source>
</evidence>
<comment type="catalytic activity">
    <reaction evidence="1">
        <text>2 ATP = 3',3'-c-di-AMP + 2 diphosphate</text>
        <dbReference type="Rhea" id="RHEA:35655"/>
        <dbReference type="ChEBI" id="CHEBI:30616"/>
        <dbReference type="ChEBI" id="CHEBI:33019"/>
        <dbReference type="ChEBI" id="CHEBI:71500"/>
        <dbReference type="EC" id="2.7.7.85"/>
    </reaction>
</comment>
<evidence type="ECO:0000256" key="7">
    <source>
        <dbReference type="ARBA" id="ARBA00022840"/>
    </source>
</evidence>
<dbReference type="Pfam" id="PF02457">
    <property type="entry name" value="DAC"/>
    <property type="match status" value="1"/>
</dbReference>
<keyword evidence="8 10" id="KW-1133">Transmembrane helix</keyword>
<sequence>MLNFLHLLRWQDIADILIVSFIIYRIILLIRGTRAVQMLAGIGVLIIVYFGARELEFMTLYWLLGTLLSSIFLIVIIVFQRDIRRALTQMGQATPSFTRHQEDTDLDIRQLVTAALYMSRKRIGAIIVIEKETGLKDYLESSHPIDAILTHELLISIFRNVSPLHDGGVIIRHGRIHSARCVLPLTKNPYISKSLGTRHRAALGISEETDAVVIVVSEETGKISLVQHGAITSNLDKHSLSARLEAIFKPKEPPTTVWKNWLINK</sequence>
<dbReference type="InterPro" id="IPR034701">
    <property type="entry name" value="CdaA"/>
</dbReference>
<dbReference type="InterPro" id="IPR003390">
    <property type="entry name" value="DNA_integrity_scan_DisA_N"/>
</dbReference>
<dbReference type="GO" id="GO:0106408">
    <property type="term" value="F:diadenylate cyclase activity"/>
    <property type="evidence" value="ECO:0007669"/>
    <property type="project" value="UniProtKB-EC"/>
</dbReference>
<keyword evidence="3" id="KW-0808">Transferase</keyword>
<dbReference type="InterPro" id="IPR045585">
    <property type="entry name" value="CdaA_N"/>
</dbReference>
<protein>
    <submittedName>
        <fullName evidence="12">Diadenylate cyclase spyDAC Bacterial checkpoint controller DisA with nucleotide-binding domain</fullName>
    </submittedName>
</protein>
<dbReference type="PANTHER" id="PTHR34185:SF1">
    <property type="entry name" value="DIADENYLATE CYCLASE"/>
    <property type="match status" value="1"/>
</dbReference>
<dbReference type="GO" id="GO:0004016">
    <property type="term" value="F:adenylate cyclase activity"/>
    <property type="evidence" value="ECO:0007669"/>
    <property type="project" value="InterPro"/>
</dbReference>
<keyword evidence="5" id="KW-0548">Nucleotidyltransferase</keyword>
<dbReference type="FunFam" id="3.40.1700.10:FF:000002">
    <property type="entry name" value="Diadenylate cyclase"/>
    <property type="match status" value="1"/>
</dbReference>
<keyword evidence="4 10" id="KW-0812">Transmembrane</keyword>
<evidence type="ECO:0000256" key="3">
    <source>
        <dbReference type="ARBA" id="ARBA00022679"/>
    </source>
</evidence>
<evidence type="ECO:0000256" key="10">
    <source>
        <dbReference type="SAM" id="Phobius"/>
    </source>
</evidence>
<evidence type="ECO:0000256" key="5">
    <source>
        <dbReference type="ARBA" id="ARBA00022695"/>
    </source>
</evidence>
<dbReference type="HAMAP" id="MF_01499">
    <property type="entry name" value="DacA"/>
    <property type="match status" value="1"/>
</dbReference>
<feature type="domain" description="DAC" evidence="11">
    <location>
        <begin position="80"/>
        <end position="237"/>
    </location>
</feature>
<dbReference type="InterPro" id="IPR014046">
    <property type="entry name" value="C-di-AMP_synthase"/>
</dbReference>
<keyword evidence="6" id="KW-0547">Nucleotide-binding</keyword>
<dbReference type="NCBIfam" id="TIGR00159">
    <property type="entry name" value="diadenylate cyclase CdaA"/>
    <property type="match status" value="1"/>
</dbReference>
<name>A0A3B0WB68_9ZZZZ</name>